<dbReference type="PANTHER" id="PTHR10357:SF228">
    <property type="entry name" value="PUTATIVE-RELATED"/>
    <property type="match status" value="1"/>
</dbReference>
<evidence type="ECO:0000256" key="1">
    <source>
        <dbReference type="SAM" id="MobiDB-lite"/>
    </source>
</evidence>
<dbReference type="SUPFAM" id="SSF51445">
    <property type="entry name" value="(Trans)glycosidases"/>
    <property type="match status" value="1"/>
</dbReference>
<evidence type="ECO:0000259" key="3">
    <source>
        <dbReference type="SMART" id="SM00642"/>
    </source>
</evidence>
<dbReference type="InterPro" id="IPR045857">
    <property type="entry name" value="O16G_dom_2"/>
</dbReference>
<dbReference type="Gene3D" id="2.60.40.1180">
    <property type="entry name" value="Golgi alpha-mannosidase II"/>
    <property type="match status" value="1"/>
</dbReference>
<accession>A0A4Y1WVH9</accession>
<dbReference type="KEGG" id="acou:A5CBH24_17570"/>
<dbReference type="GO" id="GO:0009313">
    <property type="term" value="P:oligosaccharide catabolic process"/>
    <property type="evidence" value="ECO:0007669"/>
    <property type="project" value="TreeGrafter"/>
</dbReference>
<feature type="chain" id="PRO_5021479510" evidence="2">
    <location>
        <begin position="20"/>
        <end position="559"/>
    </location>
</feature>
<evidence type="ECO:0000313" key="5">
    <source>
        <dbReference type="Proteomes" id="UP000318946"/>
    </source>
</evidence>
<dbReference type="GO" id="GO:0004556">
    <property type="term" value="F:alpha-amylase activity"/>
    <property type="evidence" value="ECO:0007669"/>
    <property type="project" value="TreeGrafter"/>
</dbReference>
<organism evidence="4 5">
    <name type="scientific">Alistipes communis</name>
    <dbReference type="NCBI Taxonomy" id="2585118"/>
    <lineage>
        <taxon>Bacteria</taxon>
        <taxon>Pseudomonadati</taxon>
        <taxon>Bacteroidota</taxon>
        <taxon>Bacteroidia</taxon>
        <taxon>Bacteroidales</taxon>
        <taxon>Rikenellaceae</taxon>
        <taxon>Alistipes</taxon>
    </lineage>
</organism>
<keyword evidence="5" id="KW-1185">Reference proteome</keyword>
<feature type="signal peptide" evidence="2">
    <location>
        <begin position="1"/>
        <end position="19"/>
    </location>
</feature>
<dbReference type="InterPro" id="IPR013780">
    <property type="entry name" value="Glyco_hydro_b"/>
</dbReference>
<evidence type="ECO:0000313" key="4">
    <source>
        <dbReference type="EMBL" id="BBL04444.1"/>
    </source>
</evidence>
<dbReference type="EMBL" id="AP019735">
    <property type="protein sequence ID" value="BBL04444.1"/>
    <property type="molecule type" value="Genomic_DNA"/>
</dbReference>
<feature type="compositionally biased region" description="Polar residues" evidence="1">
    <location>
        <begin position="402"/>
        <end position="413"/>
    </location>
</feature>
<gene>
    <name evidence="4" type="ORF">A5CBH24_17570</name>
</gene>
<dbReference type="OrthoDB" id="9805159at2"/>
<proteinExistence type="predicted"/>
<protein>
    <submittedName>
        <fullName evidence="4">Alpha-amylase</fullName>
    </submittedName>
</protein>
<name>A0A4Y1WVH9_9BACT</name>
<dbReference type="Proteomes" id="UP000318946">
    <property type="component" value="Chromosome"/>
</dbReference>
<reference evidence="5" key="1">
    <citation type="submission" date="2019-06" db="EMBL/GenBank/DDBJ databases">
        <title>Alistipes onderdonkii subsp. vulgaris subsp. nov., Alistipes dispar sp. nov. and Alistipes communis sp. nov., isolated from human faeces, and creation of Alistipes onderdonkii subsp. onderdonkii subsp. nov.</title>
        <authorList>
            <person name="Sakamoto M."/>
            <person name="Ikeyama N."/>
            <person name="Ogata Y."/>
            <person name="Suda W."/>
            <person name="Iino T."/>
            <person name="Hattori M."/>
            <person name="Ohkuma M."/>
        </authorList>
    </citation>
    <scope>NUCLEOTIDE SEQUENCE [LARGE SCALE GENOMIC DNA]</scope>
    <source>
        <strain evidence="5">5CBH24</strain>
    </source>
</reference>
<dbReference type="Gene3D" id="3.90.400.10">
    <property type="entry name" value="Oligo-1,6-glucosidase, Domain 2"/>
    <property type="match status" value="1"/>
</dbReference>
<feature type="region of interest" description="Disordered" evidence="1">
    <location>
        <begin position="400"/>
        <end position="422"/>
    </location>
</feature>
<keyword evidence="2" id="KW-0732">Signal</keyword>
<dbReference type="SUPFAM" id="SSF51011">
    <property type="entry name" value="Glycosyl hydrolase domain"/>
    <property type="match status" value="1"/>
</dbReference>
<feature type="domain" description="Glycosyl hydrolase family 13 catalytic" evidence="3">
    <location>
        <begin position="33"/>
        <end position="432"/>
    </location>
</feature>
<dbReference type="GeneID" id="78342474"/>
<sequence>MKRTLLTLAAALFLLPASAQQVPEWLKEGILYHIYPSSFKDSDGDGIGDLEGIRSKLPYVKSLGANTIWLSPVFRSEFEDGGYDITDFYRIDPRFGTNSQLVQLVREAHDLGIRVCLDLVAGHTSDKHPWFRQSSEADPELQYSDYYIWSDSKDSLPTKKFVRSDAARDGNYMKNFFDIQPALNYGYLHPDPAQPWQQGYDDPGPTAVRNELKNIISFWMDKGVDGFRCDMAQSLVKGDDKQHTGTMRLWHELRSWFEAKYPEGILISEWSQPRQSLRAGFHIDLLIHNGAGTKIYRTLVCQTDDRGTKETPCFFDYEGRGQVKAFAENYRTEYEATRELGYAAMPTCSHDIWRLNRFDRNTPEQLKTALTLFLTLPAVPILYYGEEIGMRNLEDAPVKEGSYTSRNRSSCRTPMQWDDSPNAGFSTADASRLYLPIDPSPARPTVAAEERDPQSILNYVKGLIALRRQTPALGTQGAWRFVSDVEQPYPMVYARELDGQKYLVALNPSKRSATARFASEGAAAEAVYGTGDGAKYTSKNGLSTLKMKPVSAVILKITE</sequence>
<dbReference type="Gene3D" id="3.20.20.80">
    <property type="entry name" value="Glycosidases"/>
    <property type="match status" value="1"/>
</dbReference>
<dbReference type="SMART" id="SM00642">
    <property type="entry name" value="Aamy"/>
    <property type="match status" value="1"/>
</dbReference>
<evidence type="ECO:0000256" key="2">
    <source>
        <dbReference type="SAM" id="SignalP"/>
    </source>
</evidence>
<dbReference type="RefSeq" id="WP_141412897.1">
    <property type="nucleotide sequence ID" value="NZ_AP019735.1"/>
</dbReference>
<dbReference type="PANTHER" id="PTHR10357">
    <property type="entry name" value="ALPHA-AMYLASE FAMILY MEMBER"/>
    <property type="match status" value="1"/>
</dbReference>
<dbReference type="Pfam" id="PF00128">
    <property type="entry name" value="Alpha-amylase"/>
    <property type="match status" value="1"/>
</dbReference>
<dbReference type="InterPro" id="IPR017853">
    <property type="entry name" value="GH"/>
</dbReference>
<dbReference type="InterPro" id="IPR006047">
    <property type="entry name" value="GH13_cat_dom"/>
</dbReference>
<dbReference type="AlphaFoldDB" id="A0A4Y1WVH9"/>